<gene>
    <name evidence="6" type="ORF">R5R35_014651</name>
</gene>
<sequence length="129" mass="13934">MVSSDCTRASGNIRILPPANRTIEELCLRQVLKASSQALEVRACSIRLRMNCHVSVALAVVLLCAAGASIAQENPCRLPSESGRCFAYIPSYYFNSATGSCEQFIYGGCGGNANRFSTVSDCEKRCLRS</sequence>
<dbReference type="GO" id="GO:0005615">
    <property type="term" value="C:extracellular space"/>
    <property type="evidence" value="ECO:0007669"/>
    <property type="project" value="TreeGrafter"/>
</dbReference>
<evidence type="ECO:0000313" key="7">
    <source>
        <dbReference type="Proteomes" id="UP001378592"/>
    </source>
</evidence>
<evidence type="ECO:0000259" key="5">
    <source>
        <dbReference type="PROSITE" id="PS50279"/>
    </source>
</evidence>
<dbReference type="GO" id="GO:0004867">
    <property type="term" value="F:serine-type endopeptidase inhibitor activity"/>
    <property type="evidence" value="ECO:0007669"/>
    <property type="project" value="UniProtKB-KW"/>
</dbReference>
<keyword evidence="4" id="KW-1133">Transmembrane helix</keyword>
<dbReference type="CDD" id="cd00109">
    <property type="entry name" value="Kunitz-type"/>
    <property type="match status" value="1"/>
</dbReference>
<dbReference type="InterPro" id="IPR050098">
    <property type="entry name" value="TFPI/VKTCI-like"/>
</dbReference>
<keyword evidence="2" id="KW-0722">Serine protease inhibitor</keyword>
<dbReference type="FunFam" id="4.10.410.10:FF:000021">
    <property type="entry name" value="Serine protease inhibitor, putative"/>
    <property type="match status" value="1"/>
</dbReference>
<evidence type="ECO:0000313" key="6">
    <source>
        <dbReference type="EMBL" id="KAK7865122.1"/>
    </source>
</evidence>
<dbReference type="SUPFAM" id="SSF57362">
    <property type="entry name" value="BPTI-like"/>
    <property type="match status" value="1"/>
</dbReference>
<dbReference type="Gene3D" id="4.10.410.10">
    <property type="entry name" value="Pancreatic trypsin inhibitor Kunitz domain"/>
    <property type="match status" value="1"/>
</dbReference>
<evidence type="ECO:0000256" key="2">
    <source>
        <dbReference type="ARBA" id="ARBA00022900"/>
    </source>
</evidence>
<evidence type="ECO:0000256" key="1">
    <source>
        <dbReference type="ARBA" id="ARBA00022690"/>
    </source>
</evidence>
<comment type="caution">
    <text evidence="6">The sequence shown here is derived from an EMBL/GenBank/DDBJ whole genome shotgun (WGS) entry which is preliminary data.</text>
</comment>
<dbReference type="InterPro" id="IPR002223">
    <property type="entry name" value="Kunitz_BPTI"/>
</dbReference>
<dbReference type="PROSITE" id="PS50279">
    <property type="entry name" value="BPTI_KUNITZ_2"/>
    <property type="match status" value="1"/>
</dbReference>
<dbReference type="PANTHER" id="PTHR10083">
    <property type="entry name" value="KUNITZ-TYPE PROTEASE INHIBITOR-RELATED"/>
    <property type="match status" value="1"/>
</dbReference>
<proteinExistence type="predicted"/>
<feature type="domain" description="BPTI/Kunitz inhibitor" evidence="5">
    <location>
        <begin position="76"/>
        <end position="126"/>
    </location>
</feature>
<reference evidence="6 7" key="1">
    <citation type="submission" date="2024-03" db="EMBL/GenBank/DDBJ databases">
        <title>The genome assembly and annotation of the cricket Gryllus longicercus Weissman &amp; Gray.</title>
        <authorList>
            <person name="Szrajer S."/>
            <person name="Gray D."/>
            <person name="Ylla G."/>
        </authorList>
    </citation>
    <scope>NUCLEOTIDE SEQUENCE [LARGE SCALE GENOMIC DNA]</scope>
    <source>
        <strain evidence="6">DAG 2021-001</strain>
        <tissue evidence="6">Whole body minus gut</tissue>
    </source>
</reference>
<keyword evidence="1" id="KW-0646">Protease inhibitor</keyword>
<dbReference type="InterPro" id="IPR020901">
    <property type="entry name" value="Prtase_inh_Kunz-CS"/>
</dbReference>
<evidence type="ECO:0000256" key="4">
    <source>
        <dbReference type="SAM" id="Phobius"/>
    </source>
</evidence>
<feature type="transmembrane region" description="Helical" evidence="4">
    <location>
        <begin position="52"/>
        <end position="71"/>
    </location>
</feature>
<dbReference type="PANTHER" id="PTHR10083:SF374">
    <property type="entry name" value="BPTI_KUNITZ INHIBITOR DOMAIN-CONTAINING PROTEIN"/>
    <property type="match status" value="1"/>
</dbReference>
<dbReference type="Proteomes" id="UP001378592">
    <property type="component" value="Unassembled WGS sequence"/>
</dbReference>
<keyword evidence="4" id="KW-0472">Membrane</keyword>
<accession>A0AAN9Z708</accession>
<dbReference type="AlphaFoldDB" id="A0AAN9Z708"/>
<dbReference type="PRINTS" id="PR00759">
    <property type="entry name" value="BASICPTASE"/>
</dbReference>
<keyword evidence="7" id="KW-1185">Reference proteome</keyword>
<dbReference type="SMART" id="SM00131">
    <property type="entry name" value="KU"/>
    <property type="match status" value="1"/>
</dbReference>
<keyword evidence="4" id="KW-0812">Transmembrane</keyword>
<protein>
    <recommendedName>
        <fullName evidence="5">BPTI/Kunitz inhibitor domain-containing protein</fullName>
    </recommendedName>
</protein>
<keyword evidence="3" id="KW-1015">Disulfide bond</keyword>
<dbReference type="Pfam" id="PF00014">
    <property type="entry name" value="Kunitz_BPTI"/>
    <property type="match status" value="1"/>
</dbReference>
<organism evidence="6 7">
    <name type="scientific">Gryllus longicercus</name>
    <dbReference type="NCBI Taxonomy" id="2509291"/>
    <lineage>
        <taxon>Eukaryota</taxon>
        <taxon>Metazoa</taxon>
        <taxon>Ecdysozoa</taxon>
        <taxon>Arthropoda</taxon>
        <taxon>Hexapoda</taxon>
        <taxon>Insecta</taxon>
        <taxon>Pterygota</taxon>
        <taxon>Neoptera</taxon>
        <taxon>Polyneoptera</taxon>
        <taxon>Orthoptera</taxon>
        <taxon>Ensifera</taxon>
        <taxon>Gryllidea</taxon>
        <taxon>Grylloidea</taxon>
        <taxon>Gryllidae</taxon>
        <taxon>Gryllinae</taxon>
        <taxon>Gryllus</taxon>
    </lineage>
</organism>
<dbReference type="EMBL" id="JAZDUA010000186">
    <property type="protein sequence ID" value="KAK7865122.1"/>
    <property type="molecule type" value="Genomic_DNA"/>
</dbReference>
<name>A0AAN9Z708_9ORTH</name>
<dbReference type="PROSITE" id="PS00280">
    <property type="entry name" value="BPTI_KUNITZ_1"/>
    <property type="match status" value="1"/>
</dbReference>
<evidence type="ECO:0000256" key="3">
    <source>
        <dbReference type="ARBA" id="ARBA00023157"/>
    </source>
</evidence>
<dbReference type="InterPro" id="IPR036880">
    <property type="entry name" value="Kunitz_BPTI_sf"/>
</dbReference>